<dbReference type="AlphaFoldDB" id="A0A090BF57"/>
<evidence type="ECO:0000313" key="2">
    <source>
        <dbReference type="EMBL" id="BAP68885.1"/>
    </source>
</evidence>
<evidence type="ECO:0000256" key="1">
    <source>
        <dbReference type="SAM" id="MobiDB-lite"/>
    </source>
</evidence>
<proteinExistence type="evidence at transcript level"/>
<gene>
    <name evidence="2" type="primary">HaRxLL7</name>
</gene>
<organism evidence="2">
    <name type="scientific">Hyaloperonospora arabidopsidis (strain Emoy2)</name>
    <name type="common">Downy mildew agent</name>
    <name type="synonym">Peronospora arabidopsidis</name>
    <dbReference type="NCBI Taxonomy" id="559515"/>
    <lineage>
        <taxon>Eukaryota</taxon>
        <taxon>Sar</taxon>
        <taxon>Stramenopiles</taxon>
        <taxon>Oomycota</taxon>
        <taxon>Peronosporomycetes</taxon>
        <taxon>Peronosporales</taxon>
        <taxon>Peronosporaceae</taxon>
        <taxon>Hyaloperonospora</taxon>
    </lineage>
</organism>
<sequence length="186" mass="21042">MEARLTETMRWRYLVVAALCVSFGTAALALDSSPVSPSQTAATSQTDSNKLRGGRTARTQDDDDSESQEERQLGPLDTFILAVAKLAGRNDWIPKAALKQLAEVEWRKTASVFELLDDVERMENLFREYKGDIGSLIHTRFFVEATNEQRIELECMLGLYHTFGRLSNAIKLPRELKHFSSEDRSQ</sequence>
<feature type="region of interest" description="Disordered" evidence="1">
    <location>
        <begin position="31"/>
        <end position="71"/>
    </location>
</feature>
<feature type="non-terminal residue" evidence="2">
    <location>
        <position position="186"/>
    </location>
</feature>
<name>A0A090BF57_HYAAE</name>
<protein>
    <submittedName>
        <fullName evidence="2">RxLR effector candidate protein</fullName>
    </submittedName>
</protein>
<dbReference type="EMBL" id="AB922310">
    <property type="protein sequence ID" value="BAP68885.1"/>
    <property type="molecule type" value="mRNA"/>
</dbReference>
<feature type="compositionally biased region" description="Polar residues" evidence="1">
    <location>
        <begin position="33"/>
        <end position="48"/>
    </location>
</feature>
<accession>A0A090BF57</accession>
<reference evidence="2" key="1">
    <citation type="journal article" date="2014" name="PLoS Pathog.">
        <title>Expression profiling during Arabidopsis/downy mildew interaction reveals a highly-expressed effector that attenuates responses to salicylic acid.</title>
        <authorList>
            <person name="Asai S."/>
            <person name="Rallapalli G."/>
            <person name="Piquerez S.J.M."/>
            <person name="Caillaud M.C."/>
            <person name="Furzer O.J."/>
            <person name="Ishaque N."/>
            <person name="Wirthmueller L."/>
            <person name="Fabro G."/>
            <person name="Shirasu K."/>
            <person name="Jones J.D.G."/>
        </authorList>
    </citation>
    <scope>NUCLEOTIDE SEQUENCE</scope>
    <source>
        <strain evidence="2">Emoy2</strain>
    </source>
</reference>